<protein>
    <recommendedName>
        <fullName evidence="6">Peptidoglycan glycosyltransferase RodA</fullName>
        <shortName evidence="6">PGT</shortName>
        <ecNumber evidence="6">2.4.99.28</ecNumber>
    </recommendedName>
    <alternativeName>
        <fullName evidence="6">Cell elongation protein RodA</fullName>
    </alternativeName>
    <alternativeName>
        <fullName evidence="6">Cell wall polymerase</fullName>
    </alternativeName>
    <alternativeName>
        <fullName evidence="6">Peptidoglycan polymerase</fullName>
        <shortName evidence="6">PG polymerase</shortName>
    </alternativeName>
</protein>
<keyword evidence="6" id="KW-1003">Cell membrane</keyword>
<keyword evidence="2 6" id="KW-0812">Transmembrane</keyword>
<keyword evidence="6" id="KW-0961">Cell wall biogenesis/degradation</keyword>
<feature type="transmembrane region" description="Helical" evidence="6">
    <location>
        <begin position="111"/>
        <end position="130"/>
    </location>
</feature>
<evidence type="ECO:0000256" key="2">
    <source>
        <dbReference type="ARBA" id="ARBA00022692"/>
    </source>
</evidence>
<feature type="transmembrane region" description="Helical" evidence="6">
    <location>
        <begin position="12"/>
        <end position="31"/>
    </location>
</feature>
<gene>
    <name evidence="6" type="primary">rodA</name>
    <name evidence="7" type="ORF">CLV39_1554</name>
</gene>
<dbReference type="InterPro" id="IPR011923">
    <property type="entry name" value="RodA/MrdB"/>
</dbReference>
<comment type="caution">
    <text evidence="7">The sequence shown here is derived from an EMBL/GenBank/DDBJ whole genome shotgun (WGS) entry which is preliminary data.</text>
</comment>
<dbReference type="NCBIfam" id="TIGR02210">
    <property type="entry name" value="rodA_shape"/>
    <property type="match status" value="1"/>
</dbReference>
<proteinExistence type="inferred from homology"/>
<dbReference type="EMBL" id="REFO01000015">
    <property type="protein sequence ID" value="RMA93073.1"/>
    <property type="molecule type" value="Genomic_DNA"/>
</dbReference>
<keyword evidence="8" id="KW-1185">Reference proteome</keyword>
<evidence type="ECO:0000256" key="3">
    <source>
        <dbReference type="ARBA" id="ARBA00022960"/>
    </source>
</evidence>
<dbReference type="GO" id="GO:0005886">
    <property type="term" value="C:plasma membrane"/>
    <property type="evidence" value="ECO:0007669"/>
    <property type="project" value="UniProtKB-SubCell"/>
</dbReference>
<comment type="subcellular location">
    <subcellularLocation>
        <location evidence="6">Cell membrane</location>
        <topology evidence="6">Multi-pass membrane protein</topology>
    </subcellularLocation>
    <subcellularLocation>
        <location evidence="1">Membrane</location>
        <topology evidence="1">Multi-pass membrane protein</topology>
    </subcellularLocation>
</comment>
<dbReference type="RefSeq" id="WP_121923655.1">
    <property type="nucleotide sequence ID" value="NZ_REFO01000015.1"/>
</dbReference>
<evidence type="ECO:0000313" key="8">
    <source>
        <dbReference type="Proteomes" id="UP000280842"/>
    </source>
</evidence>
<comment type="similarity">
    <text evidence="6">Belongs to the SEDS family. MrdB/RodA subfamily.</text>
</comment>
<comment type="catalytic activity">
    <reaction evidence="6">
        <text>[GlcNAc-(1-&gt;4)-Mur2Ac(oyl-L-Ala-gamma-D-Glu-L-Lys-D-Ala-D-Ala)](n)-di-trans,octa-cis-undecaprenyl diphosphate + beta-D-GlcNAc-(1-&gt;4)-Mur2Ac(oyl-L-Ala-gamma-D-Glu-L-Lys-D-Ala-D-Ala)-di-trans,octa-cis-undecaprenyl diphosphate = [GlcNAc-(1-&gt;4)-Mur2Ac(oyl-L-Ala-gamma-D-Glu-L-Lys-D-Ala-D-Ala)](n+1)-di-trans,octa-cis-undecaprenyl diphosphate + di-trans,octa-cis-undecaprenyl diphosphate + H(+)</text>
        <dbReference type="Rhea" id="RHEA:23708"/>
        <dbReference type="Rhea" id="RHEA-COMP:9602"/>
        <dbReference type="Rhea" id="RHEA-COMP:9603"/>
        <dbReference type="ChEBI" id="CHEBI:15378"/>
        <dbReference type="ChEBI" id="CHEBI:58405"/>
        <dbReference type="ChEBI" id="CHEBI:60033"/>
        <dbReference type="ChEBI" id="CHEBI:78435"/>
        <dbReference type="EC" id="2.4.99.28"/>
    </reaction>
</comment>
<dbReference type="GO" id="GO:0051301">
    <property type="term" value="P:cell division"/>
    <property type="evidence" value="ECO:0007669"/>
    <property type="project" value="InterPro"/>
</dbReference>
<dbReference type="AlphaFoldDB" id="A0A3M0B6S9"/>
<dbReference type="Proteomes" id="UP000280842">
    <property type="component" value="Unassembled WGS sequence"/>
</dbReference>
<dbReference type="UniPathway" id="UPA00219"/>
<keyword evidence="4 6" id="KW-1133">Transmembrane helix</keyword>
<comment type="function">
    <text evidence="6">Peptidoglycan polymerase that is essential for cell wall elongation.</text>
</comment>
<organism evidence="7 8">
    <name type="scientific">Hydrogenothermus marinus</name>
    <dbReference type="NCBI Taxonomy" id="133270"/>
    <lineage>
        <taxon>Bacteria</taxon>
        <taxon>Pseudomonadati</taxon>
        <taxon>Aquificota</taxon>
        <taxon>Aquificia</taxon>
        <taxon>Aquificales</taxon>
        <taxon>Hydrogenothermaceae</taxon>
        <taxon>Hydrogenothermus</taxon>
    </lineage>
</organism>
<dbReference type="HAMAP" id="MF_02079">
    <property type="entry name" value="PGT_RodA"/>
    <property type="match status" value="1"/>
</dbReference>
<evidence type="ECO:0000313" key="7">
    <source>
        <dbReference type="EMBL" id="RMA93073.1"/>
    </source>
</evidence>
<evidence type="ECO:0000256" key="4">
    <source>
        <dbReference type="ARBA" id="ARBA00022989"/>
    </source>
</evidence>
<keyword evidence="6" id="KW-0328">Glycosyltransferase</keyword>
<feature type="transmembrane region" description="Helical" evidence="6">
    <location>
        <begin position="330"/>
        <end position="352"/>
    </location>
</feature>
<feature type="transmembrane region" description="Helical" evidence="6">
    <location>
        <begin position="297"/>
        <end position="324"/>
    </location>
</feature>
<dbReference type="GO" id="GO:0032153">
    <property type="term" value="C:cell division site"/>
    <property type="evidence" value="ECO:0007669"/>
    <property type="project" value="TreeGrafter"/>
</dbReference>
<evidence type="ECO:0000256" key="5">
    <source>
        <dbReference type="ARBA" id="ARBA00023136"/>
    </source>
</evidence>
<name>A0A3M0B6S9_9AQUI</name>
<sequence>MKKIFESYDFVILFSVLFLISVSLIGIYSATINESSSYIKKQVIFAILSLIIIFSLPFLDYRKIVNNSIWLYILGILSLIYVKFFGITVLGAKRWIKLGFFSLQPSEFMKYIVVIFVAYILAVAKIPISYKDVAKILIVVSIPFYLTLKQPDLGTAITILIPILFIIFLAGLDKKFIIGSFLIIIFSSPFIWMHLKDYQKNRIIAFIKPEADPYGTAYHIIQSKIAVGSGKLVGKGFLQGTQSKLLFLPEKHTDFIFATLSEEFGFVLSAIIVLVFLLLALRILYWGSKVKDKAGKFICYGFGGLIATQAFINIAMTIGFAPVVGITLPFISYGGSSLITFSLMVGTVLSVIRINKMQKLQFTGD</sequence>
<keyword evidence="3 6" id="KW-0133">Cell shape</keyword>
<dbReference type="GO" id="GO:0071555">
    <property type="term" value="P:cell wall organization"/>
    <property type="evidence" value="ECO:0007669"/>
    <property type="project" value="UniProtKB-KW"/>
</dbReference>
<accession>A0A3M0B6S9</accession>
<dbReference type="GO" id="GO:0009252">
    <property type="term" value="P:peptidoglycan biosynthetic process"/>
    <property type="evidence" value="ECO:0007669"/>
    <property type="project" value="UniProtKB-UniRule"/>
</dbReference>
<feature type="transmembrane region" description="Helical" evidence="6">
    <location>
        <begin position="150"/>
        <end position="169"/>
    </location>
</feature>
<evidence type="ECO:0000256" key="6">
    <source>
        <dbReference type="HAMAP-Rule" id="MF_02079"/>
    </source>
</evidence>
<keyword evidence="6" id="KW-0808">Transferase</keyword>
<feature type="transmembrane region" description="Helical" evidence="6">
    <location>
        <begin position="176"/>
        <end position="195"/>
    </location>
</feature>
<keyword evidence="6" id="KW-0573">Peptidoglycan synthesis</keyword>
<feature type="transmembrane region" description="Helical" evidence="6">
    <location>
        <begin position="43"/>
        <end position="59"/>
    </location>
</feature>
<evidence type="ECO:0000256" key="1">
    <source>
        <dbReference type="ARBA" id="ARBA00004141"/>
    </source>
</evidence>
<dbReference type="PANTHER" id="PTHR30474:SF1">
    <property type="entry name" value="PEPTIDOGLYCAN GLYCOSYLTRANSFERASE MRDB"/>
    <property type="match status" value="1"/>
</dbReference>
<comment type="pathway">
    <text evidence="6">Cell wall biogenesis; peptidoglycan biosynthesis.</text>
</comment>
<dbReference type="GO" id="GO:0008360">
    <property type="term" value="P:regulation of cell shape"/>
    <property type="evidence" value="ECO:0007669"/>
    <property type="project" value="UniProtKB-KW"/>
</dbReference>
<dbReference type="PANTHER" id="PTHR30474">
    <property type="entry name" value="CELL CYCLE PROTEIN"/>
    <property type="match status" value="1"/>
</dbReference>
<dbReference type="GO" id="GO:0008955">
    <property type="term" value="F:peptidoglycan glycosyltransferase activity"/>
    <property type="evidence" value="ECO:0007669"/>
    <property type="project" value="UniProtKB-UniRule"/>
</dbReference>
<reference evidence="7 8" key="1">
    <citation type="submission" date="2018-10" db="EMBL/GenBank/DDBJ databases">
        <title>Genomic Encyclopedia of Archaeal and Bacterial Type Strains, Phase II (KMG-II): from individual species to whole genera.</title>
        <authorList>
            <person name="Goeker M."/>
        </authorList>
    </citation>
    <scope>NUCLEOTIDE SEQUENCE [LARGE SCALE GENOMIC DNA]</scope>
    <source>
        <strain evidence="7 8">VM1</strain>
    </source>
</reference>
<feature type="transmembrane region" description="Helical" evidence="6">
    <location>
        <begin position="264"/>
        <end position="285"/>
    </location>
</feature>
<dbReference type="InterPro" id="IPR001182">
    <property type="entry name" value="FtsW/RodA"/>
</dbReference>
<dbReference type="Pfam" id="PF01098">
    <property type="entry name" value="FTSW_RODA_SPOVE"/>
    <property type="match status" value="1"/>
</dbReference>
<dbReference type="OrthoDB" id="9812661at2"/>
<keyword evidence="5 6" id="KW-0472">Membrane</keyword>
<dbReference type="EC" id="2.4.99.28" evidence="6"/>
<dbReference type="GO" id="GO:0015648">
    <property type="term" value="F:lipid-linked peptidoglycan transporter activity"/>
    <property type="evidence" value="ECO:0007669"/>
    <property type="project" value="TreeGrafter"/>
</dbReference>
<feature type="transmembrane region" description="Helical" evidence="6">
    <location>
        <begin position="71"/>
        <end position="90"/>
    </location>
</feature>